<dbReference type="InterPro" id="IPR027475">
    <property type="entry name" value="Asparaginase/glutaminase_AS2"/>
</dbReference>
<dbReference type="GO" id="GO:0004067">
    <property type="term" value="F:asparaginase activity"/>
    <property type="evidence" value="ECO:0007669"/>
    <property type="project" value="UniProtKB-UniRule"/>
</dbReference>
<feature type="domain" description="L-asparaginase N-terminal" evidence="4">
    <location>
        <begin position="2"/>
        <end position="181"/>
    </location>
</feature>
<dbReference type="InterPro" id="IPR037152">
    <property type="entry name" value="L-asparaginase_N_sf"/>
</dbReference>
<keyword evidence="7" id="KW-1185">Reference proteome</keyword>
<feature type="domain" description="Asparaginase/glutaminase C-terminal" evidence="5">
    <location>
        <begin position="206"/>
        <end position="321"/>
    </location>
</feature>
<dbReference type="PANTHER" id="PTHR11707">
    <property type="entry name" value="L-ASPARAGINASE"/>
    <property type="match status" value="1"/>
</dbReference>
<dbReference type="InterPro" id="IPR041725">
    <property type="entry name" value="L-asparaginase_I"/>
</dbReference>
<feature type="active site" description="O-isoaspartyl threonine intermediate" evidence="1">
    <location>
        <position position="11"/>
    </location>
</feature>
<dbReference type="Gene3D" id="3.40.50.40">
    <property type="match status" value="1"/>
</dbReference>
<dbReference type="Pfam" id="PF17763">
    <property type="entry name" value="Asparaginase_C"/>
    <property type="match status" value="1"/>
</dbReference>
<dbReference type="AlphaFoldDB" id="A0A344URR2"/>
<dbReference type="PROSITE" id="PS51732">
    <property type="entry name" value="ASN_GLN_ASE_3"/>
    <property type="match status" value="1"/>
</dbReference>
<dbReference type="CDD" id="cd08963">
    <property type="entry name" value="L-asparaginase_I"/>
    <property type="match status" value="1"/>
</dbReference>
<dbReference type="PIRSF" id="PIRSF001220">
    <property type="entry name" value="L-ASNase_gatD"/>
    <property type="match status" value="1"/>
</dbReference>
<sequence length="330" mass="34921">MRVSILYTGGTIGMVDTPRGLAPGADLDGWLHRLVAGTELDHGVTVTSFEKLIDSSNATPSDWQAIIDELWRQYDDADAFVVLHGTDTMAYTSAALAFALTGFDKPVVVTGSQYPLGVVGSDAAPNVTGALRAAMTGNHFGVAIFFGHVLLRGTRVTKTSTWAFQGFDSPSVPELARTGAPWQWSRYEVPKGCGWTDPAPYTRQDVPVLDLAPGITAARLAAALDPLPRAVVLRAFGVGNIPSDEPGLLDVITSTIGAGVPVVVTSQCHQADVQLGHYEAGFELARAGAVGSGDMVLEAVYAKLNFLLSQGLEADEVRHWMGTNLTGELS</sequence>
<dbReference type="Pfam" id="PF00710">
    <property type="entry name" value="Asparaginase"/>
    <property type="match status" value="1"/>
</dbReference>
<dbReference type="Gene3D" id="3.40.50.1170">
    <property type="entry name" value="L-asparaginase, N-terminal domain"/>
    <property type="match status" value="1"/>
</dbReference>
<dbReference type="PROSITE" id="PS00917">
    <property type="entry name" value="ASN_GLN_ASE_2"/>
    <property type="match status" value="1"/>
</dbReference>
<dbReference type="InterPro" id="IPR040919">
    <property type="entry name" value="Asparaginase_C"/>
</dbReference>
<dbReference type="PANTHER" id="PTHR11707:SF28">
    <property type="entry name" value="60 KDA LYSOPHOSPHOLIPASE"/>
    <property type="match status" value="1"/>
</dbReference>
<reference evidence="6 7" key="1">
    <citation type="submission" date="2017-12" db="EMBL/GenBank/DDBJ databases">
        <title>The whole genome sequence of the Acidipropionibacterium virtanenii sp. nov. type strain JS278.</title>
        <authorList>
            <person name="Laine P."/>
            <person name="Deptula P."/>
            <person name="Varmanen P."/>
            <person name="Auvinen P."/>
        </authorList>
    </citation>
    <scope>NUCLEOTIDE SEQUENCE [LARGE SCALE GENOMIC DNA]</scope>
    <source>
        <strain evidence="6 7">JS278</strain>
    </source>
</reference>
<dbReference type="OrthoDB" id="9788068at2"/>
<dbReference type="InterPro" id="IPR027474">
    <property type="entry name" value="L-asparaginase_N"/>
</dbReference>
<dbReference type="SUPFAM" id="SSF53774">
    <property type="entry name" value="Glutaminase/Asparaginase"/>
    <property type="match status" value="1"/>
</dbReference>
<feature type="binding site" evidence="2">
    <location>
        <begin position="86"/>
        <end position="87"/>
    </location>
    <ligand>
        <name>substrate</name>
    </ligand>
</feature>
<dbReference type="EMBL" id="CP025198">
    <property type="protein sequence ID" value="AXE37960.1"/>
    <property type="molecule type" value="Genomic_DNA"/>
</dbReference>
<evidence type="ECO:0000256" key="1">
    <source>
        <dbReference type="PIRSR" id="PIRSR001220-1"/>
    </source>
</evidence>
<dbReference type="InterPro" id="IPR006034">
    <property type="entry name" value="Asparaginase/glutaminase-like"/>
</dbReference>
<organism evidence="6 7">
    <name type="scientific">Acidipropionibacterium virtanenii</name>
    <dbReference type="NCBI Taxonomy" id="2057246"/>
    <lineage>
        <taxon>Bacteria</taxon>
        <taxon>Bacillati</taxon>
        <taxon>Actinomycetota</taxon>
        <taxon>Actinomycetes</taxon>
        <taxon>Propionibacteriales</taxon>
        <taxon>Propionibacteriaceae</taxon>
        <taxon>Acidipropionibacterium</taxon>
    </lineage>
</organism>
<dbReference type="KEGG" id="acij:JS278_00769"/>
<dbReference type="PIRSF" id="PIRSF500176">
    <property type="entry name" value="L_ASNase"/>
    <property type="match status" value="1"/>
</dbReference>
<accession>A0A344URR2</accession>
<evidence type="ECO:0000259" key="4">
    <source>
        <dbReference type="Pfam" id="PF00710"/>
    </source>
</evidence>
<dbReference type="PRINTS" id="PR00139">
    <property type="entry name" value="ASNGLNASE"/>
</dbReference>
<dbReference type="InterPro" id="IPR036152">
    <property type="entry name" value="Asp/glu_Ase-like_sf"/>
</dbReference>
<keyword evidence="6" id="KW-0378">Hydrolase</keyword>
<name>A0A344URR2_9ACTN</name>
<dbReference type="InterPro" id="IPR027473">
    <property type="entry name" value="L-asparaginase_C"/>
</dbReference>
<dbReference type="SFLD" id="SFLDS00057">
    <property type="entry name" value="Glutaminase/Asparaginase"/>
    <property type="match status" value="1"/>
</dbReference>
<dbReference type="EC" id="3.5.1.1" evidence="6"/>
<dbReference type="GO" id="GO:0005829">
    <property type="term" value="C:cytosol"/>
    <property type="evidence" value="ECO:0007669"/>
    <property type="project" value="TreeGrafter"/>
</dbReference>
<evidence type="ECO:0000313" key="7">
    <source>
        <dbReference type="Proteomes" id="UP000251995"/>
    </source>
</evidence>
<dbReference type="Proteomes" id="UP000251995">
    <property type="component" value="Chromosome"/>
</dbReference>
<proteinExistence type="predicted"/>
<protein>
    <submittedName>
        <fullName evidence="6">L-asparaginase 1</fullName>
        <ecNumber evidence="6">3.5.1.1</ecNumber>
    </submittedName>
</protein>
<gene>
    <name evidence="6" type="primary">ansA</name>
    <name evidence="6" type="ORF">JS278_00769</name>
</gene>
<feature type="active site" evidence="3">
    <location>
        <position position="86"/>
    </location>
</feature>
<dbReference type="SMART" id="SM00870">
    <property type="entry name" value="Asparaginase"/>
    <property type="match status" value="1"/>
</dbReference>
<evidence type="ECO:0000256" key="3">
    <source>
        <dbReference type="PROSITE-ProRule" id="PRU10100"/>
    </source>
</evidence>
<evidence type="ECO:0000313" key="6">
    <source>
        <dbReference type="EMBL" id="AXE37960.1"/>
    </source>
</evidence>
<evidence type="ECO:0000256" key="2">
    <source>
        <dbReference type="PIRSR" id="PIRSR001220-2"/>
    </source>
</evidence>
<evidence type="ECO:0000259" key="5">
    <source>
        <dbReference type="Pfam" id="PF17763"/>
    </source>
</evidence>
<feature type="binding site" evidence="2">
    <location>
        <position position="55"/>
    </location>
    <ligand>
        <name>substrate</name>
    </ligand>
</feature>